<protein>
    <submittedName>
        <fullName evidence="2">Alpha/beta hydrolase</fullName>
    </submittedName>
</protein>
<accession>A0A942E0Q0</accession>
<evidence type="ECO:0000313" key="3">
    <source>
        <dbReference type="Proteomes" id="UP000680348"/>
    </source>
</evidence>
<dbReference type="EMBL" id="JAGWCR010000010">
    <property type="protein sequence ID" value="MBS3650722.1"/>
    <property type="molecule type" value="Genomic_DNA"/>
</dbReference>
<name>A0A942E0Q0_9HYPH</name>
<dbReference type="Pfam" id="PF12697">
    <property type="entry name" value="Abhydrolase_6"/>
    <property type="match status" value="1"/>
</dbReference>
<sequence>MLVETSDGMLECLTAGQTGAGSVVLVHGIQGTASVWKPVMGSLSTNRRVIAPHLRGRAGSFSPDTAASYALSNFASDLHSVINTISGPVLLIGWSMGGFVALEYLTRFGTGRLIGLGLISSSPCIKATAGIGATWFKGETSEELALDALARAERLQLTETATDTAVAGSWMSVSMADYRAMLSAISLPVLVLHGADDGECPVEHGRAMAAAIPNAALEVWDGCGHVPMSFDPGRFTEKLNRFILDCERMGNRCAQKQLIFNSVDH</sequence>
<gene>
    <name evidence="2" type="ORF">KEU06_19100</name>
</gene>
<evidence type="ECO:0000313" key="2">
    <source>
        <dbReference type="EMBL" id="MBS3650722.1"/>
    </source>
</evidence>
<proteinExistence type="predicted"/>
<organism evidence="2 3">
    <name type="scientific">Pseudaminobacter soli</name>
    <name type="common">ex Zhang et al. 2022</name>
    <dbReference type="NCBI Taxonomy" id="2831468"/>
    <lineage>
        <taxon>Bacteria</taxon>
        <taxon>Pseudomonadati</taxon>
        <taxon>Pseudomonadota</taxon>
        <taxon>Alphaproteobacteria</taxon>
        <taxon>Hyphomicrobiales</taxon>
        <taxon>Phyllobacteriaceae</taxon>
        <taxon>Pseudaminobacter</taxon>
    </lineage>
</organism>
<evidence type="ECO:0000259" key="1">
    <source>
        <dbReference type="Pfam" id="PF12697"/>
    </source>
</evidence>
<dbReference type="InterPro" id="IPR000073">
    <property type="entry name" value="AB_hydrolase_1"/>
</dbReference>
<keyword evidence="3" id="KW-1185">Reference proteome</keyword>
<dbReference type="Proteomes" id="UP000680348">
    <property type="component" value="Unassembled WGS sequence"/>
</dbReference>
<dbReference type="GO" id="GO:0016020">
    <property type="term" value="C:membrane"/>
    <property type="evidence" value="ECO:0007669"/>
    <property type="project" value="TreeGrafter"/>
</dbReference>
<comment type="caution">
    <text evidence="2">The sequence shown here is derived from an EMBL/GenBank/DDBJ whole genome shotgun (WGS) entry which is preliminary data.</text>
</comment>
<keyword evidence="2" id="KW-0378">Hydrolase</keyword>
<dbReference type="Gene3D" id="3.40.50.1820">
    <property type="entry name" value="alpha/beta hydrolase"/>
    <property type="match status" value="1"/>
</dbReference>
<dbReference type="PANTHER" id="PTHR43798">
    <property type="entry name" value="MONOACYLGLYCEROL LIPASE"/>
    <property type="match status" value="1"/>
</dbReference>
<dbReference type="GO" id="GO:0016787">
    <property type="term" value="F:hydrolase activity"/>
    <property type="evidence" value="ECO:0007669"/>
    <property type="project" value="UniProtKB-KW"/>
</dbReference>
<dbReference type="SUPFAM" id="SSF53474">
    <property type="entry name" value="alpha/beta-Hydrolases"/>
    <property type="match status" value="1"/>
</dbReference>
<reference evidence="2" key="1">
    <citation type="submission" date="2021-04" db="EMBL/GenBank/DDBJ databases">
        <title>Pseudaminobacter soli sp. nov., isolated from paddy soil contaminated by heavy metals.</title>
        <authorList>
            <person name="Zhang K."/>
        </authorList>
    </citation>
    <scope>NUCLEOTIDE SEQUENCE</scope>
    <source>
        <strain evidence="2">19-2017</strain>
    </source>
</reference>
<dbReference type="PANTHER" id="PTHR43798:SF33">
    <property type="entry name" value="HYDROLASE, PUTATIVE (AFU_ORTHOLOGUE AFUA_2G14860)-RELATED"/>
    <property type="match status" value="1"/>
</dbReference>
<dbReference type="InterPro" id="IPR050266">
    <property type="entry name" value="AB_hydrolase_sf"/>
</dbReference>
<dbReference type="AlphaFoldDB" id="A0A942E0Q0"/>
<feature type="domain" description="AB hydrolase-1" evidence="1">
    <location>
        <begin position="23"/>
        <end position="229"/>
    </location>
</feature>
<dbReference type="InterPro" id="IPR029058">
    <property type="entry name" value="AB_hydrolase_fold"/>
</dbReference>
<dbReference type="RefSeq" id="WP_188256271.1">
    <property type="nucleotide sequence ID" value="NZ_JABVCF010000010.1"/>
</dbReference>